<keyword evidence="4 9" id="KW-0812">Transmembrane</keyword>
<evidence type="ECO:0000256" key="2">
    <source>
        <dbReference type="ARBA" id="ARBA00022475"/>
    </source>
</evidence>
<evidence type="ECO:0000256" key="10">
    <source>
        <dbReference type="RuleBase" id="RU000594"/>
    </source>
</evidence>
<keyword evidence="5 9" id="KW-0064">Aspartyl protease</keyword>
<dbReference type="KEGG" id="psti:SOO65_01005"/>
<evidence type="ECO:0000256" key="7">
    <source>
        <dbReference type="ARBA" id="ARBA00022989"/>
    </source>
</evidence>
<keyword evidence="7 9" id="KW-1133">Transmembrane helix</keyword>
<keyword evidence="13" id="KW-1185">Reference proteome</keyword>
<dbReference type="GO" id="GO:0004190">
    <property type="term" value="F:aspartic-type endopeptidase activity"/>
    <property type="evidence" value="ECO:0007669"/>
    <property type="project" value="UniProtKB-UniRule"/>
</dbReference>
<evidence type="ECO:0000256" key="9">
    <source>
        <dbReference type="HAMAP-Rule" id="MF_00161"/>
    </source>
</evidence>
<feature type="transmembrane region" description="Helical" evidence="9">
    <location>
        <begin position="63"/>
        <end position="85"/>
    </location>
</feature>
<comment type="catalytic activity">
    <reaction evidence="9 10">
        <text>Release of signal peptides from bacterial membrane prolipoproteins. Hydrolyzes -Xaa-Yaa-Zaa-|-(S,diacylglyceryl)Cys-, in which Xaa is hydrophobic (preferably Leu), and Yaa (Ala or Ser) and Zaa (Gly or Ala) have small, neutral side chains.</text>
        <dbReference type="EC" id="3.4.23.36"/>
    </reaction>
</comment>
<feature type="transmembrane region" description="Helical" evidence="9">
    <location>
        <begin position="92"/>
        <end position="115"/>
    </location>
</feature>
<dbReference type="AlphaFoldDB" id="A0AAX4HPT1"/>
<evidence type="ECO:0000256" key="6">
    <source>
        <dbReference type="ARBA" id="ARBA00022801"/>
    </source>
</evidence>
<feature type="active site" evidence="9">
    <location>
        <position position="140"/>
    </location>
</feature>
<evidence type="ECO:0000256" key="8">
    <source>
        <dbReference type="ARBA" id="ARBA00023136"/>
    </source>
</evidence>
<dbReference type="NCBIfam" id="TIGR00077">
    <property type="entry name" value="lspA"/>
    <property type="match status" value="1"/>
</dbReference>
<protein>
    <recommendedName>
        <fullName evidence="9">Lipoprotein signal peptidase</fullName>
        <ecNumber evidence="9">3.4.23.36</ecNumber>
    </recommendedName>
    <alternativeName>
        <fullName evidence="9">Prolipoprotein signal peptidase</fullName>
    </alternativeName>
    <alternativeName>
        <fullName evidence="9">Signal peptidase II</fullName>
        <shortName evidence="9">SPase II</shortName>
    </alternativeName>
</protein>
<dbReference type="EC" id="3.4.23.36" evidence="9"/>
<comment type="caution">
    <text evidence="9">Lacks conserved residue(s) required for the propagation of feature annotation.</text>
</comment>
<dbReference type="PANTHER" id="PTHR33695">
    <property type="entry name" value="LIPOPROTEIN SIGNAL PEPTIDASE"/>
    <property type="match status" value="1"/>
</dbReference>
<evidence type="ECO:0000256" key="3">
    <source>
        <dbReference type="ARBA" id="ARBA00022670"/>
    </source>
</evidence>
<dbReference type="HAMAP" id="MF_00161">
    <property type="entry name" value="LspA"/>
    <property type="match status" value="1"/>
</dbReference>
<dbReference type="GO" id="GO:0005886">
    <property type="term" value="C:plasma membrane"/>
    <property type="evidence" value="ECO:0007669"/>
    <property type="project" value="UniProtKB-SubCell"/>
</dbReference>
<comment type="subcellular location">
    <subcellularLocation>
        <location evidence="9">Cell membrane</location>
        <topology evidence="9">Multi-pass membrane protein</topology>
    </subcellularLocation>
</comment>
<proteinExistence type="inferred from homology"/>
<feature type="transmembrane region" description="Helical" evidence="9">
    <location>
        <begin position="135"/>
        <end position="156"/>
    </location>
</feature>
<dbReference type="RefSeq" id="WP_321395564.1">
    <property type="nucleotide sequence ID" value="NZ_CP139487.1"/>
</dbReference>
<keyword evidence="6 9" id="KW-0378">Hydrolase</keyword>
<dbReference type="PRINTS" id="PR00781">
    <property type="entry name" value="LIPOSIGPTASE"/>
</dbReference>
<reference evidence="12 13" key="1">
    <citation type="submission" date="2023-11" db="EMBL/GenBank/DDBJ databases">
        <title>Peredibacter starrii A3.12.</title>
        <authorList>
            <person name="Mitchell R.J."/>
        </authorList>
    </citation>
    <scope>NUCLEOTIDE SEQUENCE [LARGE SCALE GENOMIC DNA]</scope>
    <source>
        <strain evidence="12 13">A3.12</strain>
    </source>
</reference>
<evidence type="ECO:0000313" key="12">
    <source>
        <dbReference type="EMBL" id="WPU65320.1"/>
    </source>
</evidence>
<comment type="pathway">
    <text evidence="9">Protein modification; lipoprotein biosynthesis (signal peptide cleavage).</text>
</comment>
<accession>A0AAX4HPT1</accession>
<evidence type="ECO:0000256" key="1">
    <source>
        <dbReference type="ARBA" id="ARBA00006139"/>
    </source>
</evidence>
<keyword evidence="2 9" id="KW-1003">Cell membrane</keyword>
<dbReference type="InterPro" id="IPR001872">
    <property type="entry name" value="Peptidase_A8"/>
</dbReference>
<comment type="similarity">
    <text evidence="1 9 11">Belongs to the peptidase A8 family.</text>
</comment>
<dbReference type="PANTHER" id="PTHR33695:SF1">
    <property type="entry name" value="LIPOPROTEIN SIGNAL PEPTIDASE"/>
    <property type="match status" value="1"/>
</dbReference>
<dbReference type="Proteomes" id="UP001324634">
    <property type="component" value="Chromosome"/>
</dbReference>
<evidence type="ECO:0000256" key="5">
    <source>
        <dbReference type="ARBA" id="ARBA00022750"/>
    </source>
</evidence>
<dbReference type="Pfam" id="PF01252">
    <property type="entry name" value="Peptidase_A8"/>
    <property type="match status" value="1"/>
</dbReference>
<evidence type="ECO:0000256" key="4">
    <source>
        <dbReference type="ARBA" id="ARBA00022692"/>
    </source>
</evidence>
<organism evidence="12 13">
    <name type="scientific">Peredibacter starrii</name>
    <dbReference type="NCBI Taxonomy" id="28202"/>
    <lineage>
        <taxon>Bacteria</taxon>
        <taxon>Pseudomonadati</taxon>
        <taxon>Bdellovibrionota</taxon>
        <taxon>Bacteriovoracia</taxon>
        <taxon>Bacteriovoracales</taxon>
        <taxon>Bacteriovoracaceae</taxon>
        <taxon>Peredibacter</taxon>
    </lineage>
</organism>
<keyword evidence="8 9" id="KW-0472">Membrane</keyword>
<evidence type="ECO:0000313" key="13">
    <source>
        <dbReference type="Proteomes" id="UP001324634"/>
    </source>
</evidence>
<keyword evidence="3 9" id="KW-0645">Protease</keyword>
<dbReference type="EMBL" id="CP139487">
    <property type="protein sequence ID" value="WPU65320.1"/>
    <property type="molecule type" value="Genomic_DNA"/>
</dbReference>
<name>A0AAX4HPT1_9BACT</name>
<evidence type="ECO:0000256" key="11">
    <source>
        <dbReference type="RuleBase" id="RU004181"/>
    </source>
</evidence>
<feature type="active site" evidence="9">
    <location>
        <position position="120"/>
    </location>
</feature>
<dbReference type="PROSITE" id="PS00855">
    <property type="entry name" value="SPASE_II"/>
    <property type="match status" value="1"/>
</dbReference>
<dbReference type="GO" id="GO:0006508">
    <property type="term" value="P:proteolysis"/>
    <property type="evidence" value="ECO:0007669"/>
    <property type="project" value="UniProtKB-KW"/>
</dbReference>
<gene>
    <name evidence="9 12" type="primary">lspA</name>
    <name evidence="12" type="ORF">SOO65_01005</name>
</gene>
<sequence>MARFWALCLMMATLIIIDQLTKGAIQTNLFYGQSIPVIDGLFSIAYVKNTGAAFGFGAGGPEWFRQIFFLALPVIFCGWIFFLMIKTIKGAFFISLAYALIIAGAVGNLIDRFSLGYVVDFLLFYWKEEANHFPAFNVADSCITIAAGLLIIDFFLQLKAKKAGESNASNPVSKL</sequence>
<comment type="function">
    <text evidence="9 10">This protein specifically catalyzes the removal of signal peptides from prolipoproteins.</text>
</comment>